<dbReference type="PANTHER" id="PTHR47027:SF8">
    <property type="entry name" value="RIBONUCLEASE H"/>
    <property type="match status" value="1"/>
</dbReference>
<dbReference type="Proteomes" id="UP001235939">
    <property type="component" value="Chromosome 10"/>
</dbReference>
<organism evidence="1 2">
    <name type="scientific">Cordylochernes scorpioides</name>
    <dbReference type="NCBI Taxonomy" id="51811"/>
    <lineage>
        <taxon>Eukaryota</taxon>
        <taxon>Metazoa</taxon>
        <taxon>Ecdysozoa</taxon>
        <taxon>Arthropoda</taxon>
        <taxon>Chelicerata</taxon>
        <taxon>Arachnida</taxon>
        <taxon>Pseudoscorpiones</taxon>
        <taxon>Cheliferoidea</taxon>
        <taxon>Chernetidae</taxon>
        <taxon>Cordylochernes</taxon>
    </lineage>
</organism>
<evidence type="ECO:0008006" key="3">
    <source>
        <dbReference type="Google" id="ProtNLM"/>
    </source>
</evidence>
<gene>
    <name evidence="1" type="ORF">LAZ67_10003339</name>
</gene>
<name>A0ABY6KZF6_9ARAC</name>
<keyword evidence="2" id="KW-1185">Reference proteome</keyword>
<reference evidence="1 2" key="1">
    <citation type="submission" date="2022-01" db="EMBL/GenBank/DDBJ databases">
        <title>A chromosomal length assembly of Cordylochernes scorpioides.</title>
        <authorList>
            <person name="Zeh D."/>
            <person name="Zeh J."/>
        </authorList>
    </citation>
    <scope>NUCLEOTIDE SEQUENCE [LARGE SCALE GENOMIC DNA]</scope>
    <source>
        <strain evidence="1">IN4F17</strain>
        <tissue evidence="1">Whole Body</tissue>
    </source>
</reference>
<accession>A0ABY6KZF6</accession>
<evidence type="ECO:0000313" key="1">
    <source>
        <dbReference type="EMBL" id="UYV73456.1"/>
    </source>
</evidence>
<sequence length="168" mass="19214">MKGFKSTLTIDYVRVGDLISEEFKIGRGTRQGCMRYPTLFNIYGKWIIRRATEGYVEGVLIWGSLVLNLRYADDIVLLARSEQDMANLLLRIEMISEELLMIDRAHTLKENSAISWDVGVVDTYLDVLITRKDLGERSGEGWRCGIGKTHKTVERPQYQDENQGESGH</sequence>
<dbReference type="PANTHER" id="PTHR47027">
    <property type="entry name" value="REVERSE TRANSCRIPTASE DOMAIN-CONTAINING PROTEIN"/>
    <property type="match status" value="1"/>
</dbReference>
<proteinExistence type="predicted"/>
<dbReference type="EMBL" id="CP092872">
    <property type="protein sequence ID" value="UYV73456.1"/>
    <property type="molecule type" value="Genomic_DNA"/>
</dbReference>
<evidence type="ECO:0000313" key="2">
    <source>
        <dbReference type="Proteomes" id="UP001235939"/>
    </source>
</evidence>
<protein>
    <recommendedName>
        <fullName evidence="3">Reverse transcriptase domain-containing protein</fullName>
    </recommendedName>
</protein>